<dbReference type="Gene3D" id="3.40.50.1980">
    <property type="entry name" value="Nitrogenase molybdenum iron protein domain"/>
    <property type="match status" value="2"/>
</dbReference>
<gene>
    <name evidence="8 15" type="primary">hisD</name>
    <name evidence="15" type="ORF">IAB05_03105</name>
</gene>
<organism evidence="15 16">
    <name type="scientific">Candidatus Stercoripulliclostridium merdigallinarum</name>
    <dbReference type="NCBI Taxonomy" id="2840951"/>
    <lineage>
        <taxon>Bacteria</taxon>
        <taxon>Bacillati</taxon>
        <taxon>Bacillota</taxon>
        <taxon>Clostridia</taxon>
        <taxon>Eubacteriales</taxon>
        <taxon>Candidatus Stercoripulliclostridium</taxon>
    </lineage>
</organism>
<keyword evidence="4 8" id="KW-0479">Metal-binding</keyword>
<feature type="binding site" evidence="8 12">
    <location>
        <position position="413"/>
    </location>
    <ligand>
        <name>substrate</name>
    </ligand>
</feature>
<evidence type="ECO:0000256" key="6">
    <source>
        <dbReference type="ARBA" id="ARBA00023002"/>
    </source>
</evidence>
<comment type="similarity">
    <text evidence="2 8 9 14">Belongs to the histidinol dehydrogenase family.</text>
</comment>
<feature type="binding site" evidence="8 13">
    <location>
        <position position="354"/>
    </location>
    <ligand>
        <name>Zn(2+)</name>
        <dbReference type="ChEBI" id="CHEBI:29105"/>
    </ligand>
</feature>
<dbReference type="HAMAP" id="MF_01024">
    <property type="entry name" value="HisD"/>
    <property type="match status" value="1"/>
</dbReference>
<dbReference type="SUPFAM" id="SSF53720">
    <property type="entry name" value="ALDH-like"/>
    <property type="match status" value="1"/>
</dbReference>
<dbReference type="FunFam" id="3.40.50.1980:FF:000001">
    <property type="entry name" value="Histidinol dehydrogenase"/>
    <property type="match status" value="1"/>
</dbReference>
<keyword evidence="8 11" id="KW-0520">NAD</keyword>
<evidence type="ECO:0000256" key="12">
    <source>
        <dbReference type="PIRSR" id="PIRSR000099-3"/>
    </source>
</evidence>
<dbReference type="GO" id="GO:0051287">
    <property type="term" value="F:NAD binding"/>
    <property type="evidence" value="ECO:0007669"/>
    <property type="project" value="InterPro"/>
</dbReference>
<keyword evidence="5 8" id="KW-0862">Zinc</keyword>
<feature type="binding site" evidence="8 12">
    <location>
        <position position="321"/>
    </location>
    <ligand>
        <name>substrate</name>
    </ligand>
</feature>
<keyword evidence="6 8" id="KW-0560">Oxidoreductase</keyword>
<evidence type="ECO:0000313" key="16">
    <source>
        <dbReference type="Proteomes" id="UP000824094"/>
    </source>
</evidence>
<dbReference type="InterPro" id="IPR001692">
    <property type="entry name" value="Histidinol_DH_CS"/>
</dbReference>
<name>A0A9D1MHX6_9FIRM</name>
<comment type="cofactor">
    <cofactor evidence="8 13">
        <name>Zn(2+)</name>
        <dbReference type="ChEBI" id="CHEBI:29105"/>
    </cofactor>
    <text evidence="8 13">Binds 1 zinc ion per subunit.</text>
</comment>
<comment type="function">
    <text evidence="1 8">Catalyzes the sequential NAD-dependent oxidations of L-histidinol to L-histidinaldehyde and then to L-histidine.</text>
</comment>
<evidence type="ECO:0000256" key="13">
    <source>
        <dbReference type="PIRSR" id="PIRSR000099-4"/>
    </source>
</evidence>
<keyword evidence="8" id="KW-0368">Histidine biosynthesis</keyword>
<feature type="binding site" evidence="8 12">
    <location>
        <position position="354"/>
    </location>
    <ligand>
        <name>substrate</name>
    </ligand>
</feature>
<dbReference type="PIRSF" id="PIRSF000099">
    <property type="entry name" value="Histidinol_dh"/>
    <property type="match status" value="1"/>
</dbReference>
<feature type="binding site" evidence="8 11">
    <location>
        <position position="207"/>
    </location>
    <ligand>
        <name>NAD(+)</name>
        <dbReference type="ChEBI" id="CHEBI:57540"/>
    </ligand>
</feature>
<feature type="active site" description="Proton acceptor" evidence="8 10">
    <location>
        <position position="321"/>
    </location>
</feature>
<dbReference type="NCBIfam" id="TIGR00069">
    <property type="entry name" value="hisD"/>
    <property type="match status" value="1"/>
</dbReference>
<evidence type="ECO:0000256" key="2">
    <source>
        <dbReference type="ARBA" id="ARBA00010178"/>
    </source>
</evidence>
<dbReference type="AlphaFoldDB" id="A0A9D1MHX6"/>
<proteinExistence type="inferred from homology"/>
<comment type="caution">
    <text evidence="15">The sequence shown here is derived from an EMBL/GenBank/DDBJ whole genome shotgun (WGS) entry which is preliminary data.</text>
</comment>
<evidence type="ECO:0000256" key="4">
    <source>
        <dbReference type="ARBA" id="ARBA00022723"/>
    </source>
</evidence>
<reference evidence="15" key="2">
    <citation type="journal article" date="2021" name="PeerJ">
        <title>Extensive microbial diversity within the chicken gut microbiome revealed by metagenomics and culture.</title>
        <authorList>
            <person name="Gilroy R."/>
            <person name="Ravi A."/>
            <person name="Getino M."/>
            <person name="Pursley I."/>
            <person name="Horton D.L."/>
            <person name="Alikhan N.F."/>
            <person name="Baker D."/>
            <person name="Gharbi K."/>
            <person name="Hall N."/>
            <person name="Watson M."/>
            <person name="Adriaenssens E.M."/>
            <person name="Foster-Nyarko E."/>
            <person name="Jarju S."/>
            <person name="Secka A."/>
            <person name="Antonio M."/>
            <person name="Oren A."/>
            <person name="Chaudhuri R.R."/>
            <person name="La Ragione R."/>
            <person name="Hildebrand F."/>
            <person name="Pallen M.J."/>
        </authorList>
    </citation>
    <scope>NUCLEOTIDE SEQUENCE</scope>
    <source>
        <strain evidence="15">18911</strain>
    </source>
</reference>
<dbReference type="EMBL" id="DVNF01000089">
    <property type="protein sequence ID" value="HIU60363.1"/>
    <property type="molecule type" value="Genomic_DNA"/>
</dbReference>
<dbReference type="EC" id="1.1.1.23" evidence="3 8"/>
<evidence type="ECO:0000256" key="14">
    <source>
        <dbReference type="RuleBase" id="RU004175"/>
    </source>
</evidence>
<feature type="active site" description="Proton acceptor" evidence="8 10">
    <location>
        <position position="320"/>
    </location>
</feature>
<feature type="binding site" evidence="8 12">
    <location>
        <position position="255"/>
    </location>
    <ligand>
        <name>substrate</name>
    </ligand>
</feature>
<feature type="binding site" evidence="8 12">
    <location>
        <position position="230"/>
    </location>
    <ligand>
        <name>substrate</name>
    </ligand>
</feature>
<evidence type="ECO:0000313" key="15">
    <source>
        <dbReference type="EMBL" id="HIU60363.1"/>
    </source>
</evidence>
<keyword evidence="8" id="KW-0028">Amino-acid biosynthesis</keyword>
<dbReference type="FunFam" id="3.40.50.1980:FF:000026">
    <property type="entry name" value="Histidinol dehydrogenase"/>
    <property type="match status" value="1"/>
</dbReference>
<feature type="binding site" evidence="8 12">
    <location>
        <position position="408"/>
    </location>
    <ligand>
        <name>substrate</name>
    </ligand>
</feature>
<dbReference type="InterPro" id="IPR016161">
    <property type="entry name" value="Ald_DH/histidinol_DH"/>
</dbReference>
<comment type="catalytic activity">
    <reaction evidence="7 8">
        <text>L-histidinol + 2 NAD(+) + H2O = L-histidine + 2 NADH + 3 H(+)</text>
        <dbReference type="Rhea" id="RHEA:20641"/>
        <dbReference type="ChEBI" id="CHEBI:15377"/>
        <dbReference type="ChEBI" id="CHEBI:15378"/>
        <dbReference type="ChEBI" id="CHEBI:57540"/>
        <dbReference type="ChEBI" id="CHEBI:57595"/>
        <dbReference type="ChEBI" id="CHEBI:57699"/>
        <dbReference type="ChEBI" id="CHEBI:57945"/>
        <dbReference type="EC" id="1.1.1.23"/>
    </reaction>
</comment>
<evidence type="ECO:0000256" key="11">
    <source>
        <dbReference type="PIRSR" id="PIRSR000099-2"/>
    </source>
</evidence>
<dbReference type="GO" id="GO:0008270">
    <property type="term" value="F:zinc ion binding"/>
    <property type="evidence" value="ECO:0007669"/>
    <property type="project" value="UniProtKB-UniRule"/>
</dbReference>
<evidence type="ECO:0000256" key="10">
    <source>
        <dbReference type="PIRSR" id="PIRSR000099-1"/>
    </source>
</evidence>
<dbReference type="PANTHER" id="PTHR21256:SF2">
    <property type="entry name" value="HISTIDINE BIOSYNTHESIS TRIFUNCTIONAL PROTEIN"/>
    <property type="match status" value="1"/>
</dbReference>
<dbReference type="InterPro" id="IPR022695">
    <property type="entry name" value="Histidinol_DH_monofunct"/>
</dbReference>
<dbReference type="CDD" id="cd06572">
    <property type="entry name" value="Histidinol_dh"/>
    <property type="match status" value="1"/>
</dbReference>
<accession>A0A9D1MHX6</accession>
<feature type="binding site" evidence="8 13">
    <location>
        <position position="255"/>
    </location>
    <ligand>
        <name>Zn(2+)</name>
        <dbReference type="ChEBI" id="CHEBI:29105"/>
    </ligand>
</feature>
<dbReference type="GO" id="GO:0000105">
    <property type="term" value="P:L-histidine biosynthetic process"/>
    <property type="evidence" value="ECO:0007669"/>
    <property type="project" value="UniProtKB-UniRule"/>
</dbReference>
<protein>
    <recommendedName>
        <fullName evidence="3 8">Histidinol dehydrogenase</fullName>
        <shortName evidence="8">HDH</shortName>
        <ecNumber evidence="3 8">1.1.1.23</ecNumber>
    </recommendedName>
</protein>
<evidence type="ECO:0000256" key="7">
    <source>
        <dbReference type="ARBA" id="ARBA00049489"/>
    </source>
</evidence>
<dbReference type="GO" id="GO:0004399">
    <property type="term" value="F:histidinol dehydrogenase activity"/>
    <property type="evidence" value="ECO:0007669"/>
    <property type="project" value="UniProtKB-UniRule"/>
</dbReference>
<dbReference type="GO" id="GO:0005829">
    <property type="term" value="C:cytosol"/>
    <property type="evidence" value="ECO:0007669"/>
    <property type="project" value="TreeGrafter"/>
</dbReference>
<feature type="binding site" evidence="8 12">
    <location>
        <position position="252"/>
    </location>
    <ligand>
        <name>substrate</name>
    </ligand>
</feature>
<feature type="binding site" evidence="8 13">
    <location>
        <position position="252"/>
    </location>
    <ligand>
        <name>Zn(2+)</name>
        <dbReference type="ChEBI" id="CHEBI:29105"/>
    </ligand>
</feature>
<evidence type="ECO:0000256" key="9">
    <source>
        <dbReference type="PIRNR" id="PIRNR000099"/>
    </source>
</evidence>
<reference evidence="15" key="1">
    <citation type="submission" date="2020-10" db="EMBL/GenBank/DDBJ databases">
        <authorList>
            <person name="Gilroy R."/>
        </authorList>
    </citation>
    <scope>NUCLEOTIDE SEQUENCE</scope>
    <source>
        <strain evidence="15">18911</strain>
    </source>
</reference>
<dbReference type="Proteomes" id="UP000824094">
    <property type="component" value="Unassembled WGS sequence"/>
</dbReference>
<feature type="binding site" evidence="8 11">
    <location>
        <position position="122"/>
    </location>
    <ligand>
        <name>NAD(+)</name>
        <dbReference type="ChEBI" id="CHEBI:57540"/>
    </ligand>
</feature>
<sequence length="425" mass="45527">MKIIKATDITPEQIVSQRDVAYVSVEESVKKVLNDVSERGDAALREYELRFDGVQIDDFAVTAEEIDAAVAAVGAEYIGILKRAAANIERFHRAQIRSDFSMNYDGITVGERFIPVQSAGLYVPGGTARYPSSVLMNCVPAKLAGVQNIIICTPPSKDGRIPDGILAAAKVAGADKVYKVGGAQAIAAMAYGTESIPKVDKIVGPGNVYVATAKKLVQGICGIDMIAGPSEILVIADETANADWLAADLLSQAEHDKLASAIMITDSEALATAVSAAVEKRLEKLPRREIAAESIKNNGKIIITESIMQAAELSDRIAPEHLELAVARPEKLLEQIKNAGSVFLGHYTPEATGDYMAGTNHTLPTGGTARFSSPLGVDDFIKKTQFIKMSREALENYYRDIAAFAESEGLNAHAESVKARFESND</sequence>
<evidence type="ECO:0000256" key="3">
    <source>
        <dbReference type="ARBA" id="ARBA00012965"/>
    </source>
</evidence>
<dbReference type="Pfam" id="PF00815">
    <property type="entry name" value="Histidinol_dh"/>
    <property type="match status" value="1"/>
</dbReference>
<dbReference type="PROSITE" id="PS00611">
    <property type="entry name" value="HISOL_DEHYDROGENASE"/>
    <property type="match status" value="1"/>
</dbReference>
<dbReference type="PRINTS" id="PR00083">
    <property type="entry name" value="HOLDHDRGNASE"/>
</dbReference>
<evidence type="ECO:0000256" key="1">
    <source>
        <dbReference type="ARBA" id="ARBA00003850"/>
    </source>
</evidence>
<feature type="binding site" evidence="8 11">
    <location>
        <position position="184"/>
    </location>
    <ligand>
        <name>NAD(+)</name>
        <dbReference type="ChEBI" id="CHEBI:57540"/>
    </ligand>
</feature>
<evidence type="ECO:0000256" key="5">
    <source>
        <dbReference type="ARBA" id="ARBA00022833"/>
    </source>
</evidence>
<dbReference type="InterPro" id="IPR012131">
    <property type="entry name" value="Hstdl_DH"/>
</dbReference>
<feature type="binding site" evidence="8 13">
    <location>
        <position position="413"/>
    </location>
    <ligand>
        <name>Zn(2+)</name>
        <dbReference type="ChEBI" id="CHEBI:29105"/>
    </ligand>
</feature>
<comment type="pathway">
    <text evidence="8">Amino-acid biosynthesis; L-histidine biosynthesis; L-histidine from 5-phospho-alpha-D-ribose 1-diphosphate: step 9/9.</text>
</comment>
<dbReference type="PANTHER" id="PTHR21256">
    <property type="entry name" value="HISTIDINOL DEHYDROGENASE HDH"/>
    <property type="match status" value="1"/>
</dbReference>
<evidence type="ECO:0000256" key="8">
    <source>
        <dbReference type="HAMAP-Rule" id="MF_01024"/>
    </source>
</evidence>
<dbReference type="Gene3D" id="1.20.5.1300">
    <property type="match status" value="1"/>
</dbReference>